<dbReference type="Proteomes" id="UP000515861">
    <property type="component" value="Chromosome"/>
</dbReference>
<dbReference type="KEGG" id="ssau:H8M03_03855"/>
<evidence type="ECO:0000313" key="3">
    <source>
        <dbReference type="Proteomes" id="UP000515861"/>
    </source>
</evidence>
<evidence type="ECO:0000256" key="1">
    <source>
        <dbReference type="SAM" id="Phobius"/>
    </source>
</evidence>
<dbReference type="RefSeq" id="WP_187480434.1">
    <property type="nucleotide sequence ID" value="NZ_CP060697.1"/>
</dbReference>
<feature type="transmembrane region" description="Helical" evidence="1">
    <location>
        <begin position="7"/>
        <end position="26"/>
    </location>
</feature>
<name>A0A7G9L4D0_9SPHN</name>
<sequence>MQPADSRAGGCFILVAIMAGFFGGLAMQNALAGVWIGLGVGIIVALIVWLLDRKRA</sequence>
<keyword evidence="3" id="KW-1185">Reference proteome</keyword>
<evidence type="ECO:0000313" key="2">
    <source>
        <dbReference type="EMBL" id="QNM83479.1"/>
    </source>
</evidence>
<accession>A0A7G9L4D0</accession>
<dbReference type="AlphaFoldDB" id="A0A7G9L4D0"/>
<organism evidence="2 3">
    <name type="scientific">Sphingomonas sabuli</name>
    <dbReference type="NCBI Taxonomy" id="2764186"/>
    <lineage>
        <taxon>Bacteria</taxon>
        <taxon>Pseudomonadati</taxon>
        <taxon>Pseudomonadota</taxon>
        <taxon>Alphaproteobacteria</taxon>
        <taxon>Sphingomonadales</taxon>
        <taxon>Sphingomonadaceae</taxon>
        <taxon>Sphingomonas</taxon>
    </lineage>
</organism>
<feature type="transmembrane region" description="Helical" evidence="1">
    <location>
        <begin position="32"/>
        <end position="51"/>
    </location>
</feature>
<keyword evidence="1" id="KW-0472">Membrane</keyword>
<reference evidence="2 3" key="1">
    <citation type="submission" date="2020-08" db="EMBL/GenBank/DDBJ databases">
        <title>Sphingomonas sp. sand1-3 16S ribosomal RNA gene Genome sequencing and assembly.</title>
        <authorList>
            <person name="Kang M."/>
        </authorList>
    </citation>
    <scope>NUCLEOTIDE SEQUENCE [LARGE SCALE GENOMIC DNA]</scope>
    <source>
        <strain evidence="3">sand1-3</strain>
    </source>
</reference>
<keyword evidence="1" id="KW-0812">Transmembrane</keyword>
<dbReference type="EMBL" id="CP060697">
    <property type="protein sequence ID" value="QNM83479.1"/>
    <property type="molecule type" value="Genomic_DNA"/>
</dbReference>
<protein>
    <submittedName>
        <fullName evidence="2">Uncharacterized protein</fullName>
    </submittedName>
</protein>
<keyword evidence="1" id="KW-1133">Transmembrane helix</keyword>
<proteinExistence type="predicted"/>
<gene>
    <name evidence="2" type="ORF">H8M03_03855</name>
</gene>